<feature type="transmembrane region" description="Helical" evidence="1">
    <location>
        <begin position="12"/>
        <end position="33"/>
    </location>
</feature>
<dbReference type="Gene3D" id="3.30.700.10">
    <property type="entry name" value="Glycoprotein, Type 4 Pilin"/>
    <property type="match status" value="1"/>
</dbReference>
<reference evidence="2 3" key="1">
    <citation type="journal article" date="2016" name="Nat. Commun.">
        <title>Thousands of microbial genomes shed light on interconnected biogeochemical processes in an aquifer system.</title>
        <authorList>
            <person name="Anantharaman K."/>
            <person name="Brown C.T."/>
            <person name="Hug L.A."/>
            <person name="Sharon I."/>
            <person name="Castelle C.J."/>
            <person name="Probst A.J."/>
            <person name="Thomas B.C."/>
            <person name="Singh A."/>
            <person name="Wilkins M.J."/>
            <person name="Karaoz U."/>
            <person name="Brodie E.L."/>
            <person name="Williams K.H."/>
            <person name="Hubbard S.S."/>
            <person name="Banfield J.F."/>
        </authorList>
    </citation>
    <scope>NUCLEOTIDE SEQUENCE [LARGE SCALE GENOMIC DNA]</scope>
</reference>
<name>A0A1F5TSS7_9BACT</name>
<dbReference type="PROSITE" id="PS00409">
    <property type="entry name" value="PROKAR_NTER_METHYL"/>
    <property type="match status" value="1"/>
</dbReference>
<dbReference type="NCBIfam" id="TIGR02532">
    <property type="entry name" value="IV_pilin_GFxxxE"/>
    <property type="match status" value="1"/>
</dbReference>
<gene>
    <name evidence="2" type="ORF">A2531_05400</name>
</gene>
<dbReference type="InterPro" id="IPR045584">
    <property type="entry name" value="Pilin-like"/>
</dbReference>
<dbReference type="EMBL" id="MFGO01000004">
    <property type="protein sequence ID" value="OGF41834.1"/>
    <property type="molecule type" value="Genomic_DNA"/>
</dbReference>
<comment type="caution">
    <text evidence="2">The sequence shown here is derived from an EMBL/GenBank/DDBJ whole genome shotgun (WGS) entry which is preliminary data.</text>
</comment>
<dbReference type="Proteomes" id="UP000177579">
    <property type="component" value="Unassembled WGS sequence"/>
</dbReference>
<accession>A0A1F5TSS7</accession>
<dbReference type="Pfam" id="PF07963">
    <property type="entry name" value="N_methyl"/>
    <property type="match status" value="1"/>
</dbReference>
<keyword evidence="1" id="KW-0472">Membrane</keyword>
<dbReference type="InterPro" id="IPR012902">
    <property type="entry name" value="N_methyl_site"/>
</dbReference>
<evidence type="ECO:0000313" key="3">
    <source>
        <dbReference type="Proteomes" id="UP000177579"/>
    </source>
</evidence>
<keyword evidence="1" id="KW-1133">Transmembrane helix</keyword>
<dbReference type="SUPFAM" id="SSF54523">
    <property type="entry name" value="Pili subunits"/>
    <property type="match status" value="1"/>
</dbReference>
<dbReference type="AlphaFoldDB" id="A0A1F5TSS7"/>
<evidence type="ECO:0000256" key="1">
    <source>
        <dbReference type="SAM" id="Phobius"/>
    </source>
</evidence>
<sequence>MKIICRKKGFTLIELLIVVAIIAILAALAFVALNPLERFQDSYNAQRWADVNAIMQAIKLYQLDNNGVYISDIDDLTVGLYYQIGSGDSCNDTCSNPTVVLQTECLDLEGLVDEGYLASVPIDPNDTNAGGDETRYYFMKASTGTVTVGACSEQLGSDAVIQAISVSR</sequence>
<keyword evidence="1" id="KW-0812">Transmembrane</keyword>
<proteinExistence type="predicted"/>
<protein>
    <recommendedName>
        <fullName evidence="4">Type II secretion system protein GspG C-terminal domain-containing protein</fullName>
    </recommendedName>
</protein>
<organism evidence="2 3">
    <name type="scientific">Candidatus Falkowbacteria bacterium RIFOXYD2_FULL_34_120</name>
    <dbReference type="NCBI Taxonomy" id="1798007"/>
    <lineage>
        <taxon>Bacteria</taxon>
        <taxon>Candidatus Falkowiibacteriota</taxon>
    </lineage>
</organism>
<evidence type="ECO:0008006" key="4">
    <source>
        <dbReference type="Google" id="ProtNLM"/>
    </source>
</evidence>
<evidence type="ECO:0000313" key="2">
    <source>
        <dbReference type="EMBL" id="OGF41834.1"/>
    </source>
</evidence>